<sequence length="273" mass="31994">MEIPSLTPVVKRNLIGFDEIGIFYDYTDQYNAKSTDIYEAYNYIINKYKKIQIKELFLKVAKTLEAHTDYPLLMGCYYMRALEENEIEVLNLINEIKKHKKDRDYLRGYVSVLKVAHFLIVMGKKIEFPKQSKSKTSDIIVKKRFGRKIKIDVKRRGFYQMEYLIKKNINEIINPNKRIEPISINTSAEDEIKKTRLINVIMDGFEQADTLIIDESFNLAGIGGLFIANEIKANEKISETIKIKKKRLIFMSHINGKFSFISINMRKILKKIM</sequence>
<protein>
    <submittedName>
        <fullName evidence="1">Uncharacterized protein</fullName>
    </submittedName>
</protein>
<accession>A0A0F9K3F5</accession>
<dbReference type="EMBL" id="LAZR01014626">
    <property type="protein sequence ID" value="KKM16658.1"/>
    <property type="molecule type" value="Genomic_DNA"/>
</dbReference>
<reference evidence="1" key="1">
    <citation type="journal article" date="2015" name="Nature">
        <title>Complex archaea that bridge the gap between prokaryotes and eukaryotes.</title>
        <authorList>
            <person name="Spang A."/>
            <person name="Saw J.H."/>
            <person name="Jorgensen S.L."/>
            <person name="Zaremba-Niedzwiedzka K."/>
            <person name="Martijn J."/>
            <person name="Lind A.E."/>
            <person name="van Eijk R."/>
            <person name="Schleper C."/>
            <person name="Guy L."/>
            <person name="Ettema T.J."/>
        </authorList>
    </citation>
    <scope>NUCLEOTIDE SEQUENCE</scope>
</reference>
<organism evidence="1">
    <name type="scientific">marine sediment metagenome</name>
    <dbReference type="NCBI Taxonomy" id="412755"/>
    <lineage>
        <taxon>unclassified sequences</taxon>
        <taxon>metagenomes</taxon>
        <taxon>ecological metagenomes</taxon>
    </lineage>
</organism>
<dbReference type="AlphaFoldDB" id="A0A0F9K3F5"/>
<gene>
    <name evidence="1" type="ORF">LCGC14_1683610</name>
</gene>
<evidence type="ECO:0000313" key="1">
    <source>
        <dbReference type="EMBL" id="KKM16658.1"/>
    </source>
</evidence>
<comment type="caution">
    <text evidence="1">The sequence shown here is derived from an EMBL/GenBank/DDBJ whole genome shotgun (WGS) entry which is preliminary data.</text>
</comment>
<proteinExistence type="predicted"/>
<name>A0A0F9K3F5_9ZZZZ</name>